<sequence length="251" mass="27996">MSNERLRTQMTTRRVTTLDVATALQVDPKTVERWVATGRVPHQRHRLATSELLGVEETYLWPQLLTGDGSRGSSNSEVVAVYPHRGAVPGELWDRMVEQVQSEVDVLVYSGLFLLDTHPGLPTSLADRAARGLRARFLYGDPDSSTVAWRGEEEGIGENLAARIRLALTYMGPAMGVDGIEIRQHQSILYNSLYRFDDELLVNTHVMGSPAPSNPVLHLRRVEGGHLFDHYLRSFERVWVDAAPVDRAAAS</sequence>
<dbReference type="AlphaFoldDB" id="A0A1H1LLK2"/>
<organism evidence="1 2">
    <name type="scientific">Nocardioides scoriae</name>
    <dbReference type="NCBI Taxonomy" id="642780"/>
    <lineage>
        <taxon>Bacteria</taxon>
        <taxon>Bacillati</taxon>
        <taxon>Actinomycetota</taxon>
        <taxon>Actinomycetes</taxon>
        <taxon>Propionibacteriales</taxon>
        <taxon>Nocardioidaceae</taxon>
        <taxon>Nocardioides</taxon>
    </lineage>
</organism>
<reference evidence="2" key="1">
    <citation type="submission" date="2016-10" db="EMBL/GenBank/DDBJ databases">
        <authorList>
            <person name="Varghese N."/>
            <person name="Submissions S."/>
        </authorList>
    </citation>
    <scope>NUCLEOTIDE SEQUENCE [LARGE SCALE GENOMIC DNA]</scope>
    <source>
        <strain evidence="2">DSM 22127</strain>
    </source>
</reference>
<dbReference type="RefSeq" id="WP_091725277.1">
    <property type="nucleotide sequence ID" value="NZ_LT629757.1"/>
</dbReference>
<name>A0A1H1LLK2_9ACTN</name>
<gene>
    <name evidence="1" type="ORF">SAMN04488570_0265</name>
</gene>
<dbReference type="OrthoDB" id="8438314at2"/>
<accession>A0A1H1LLK2</accession>
<proteinExistence type="predicted"/>
<dbReference type="EMBL" id="LT629757">
    <property type="protein sequence ID" value="SDR75277.1"/>
    <property type="molecule type" value="Genomic_DNA"/>
</dbReference>
<evidence type="ECO:0008006" key="3">
    <source>
        <dbReference type="Google" id="ProtNLM"/>
    </source>
</evidence>
<dbReference type="STRING" id="642780.SAMN04488570_0265"/>
<protein>
    <recommendedName>
        <fullName evidence="3">HTH cro/C1-type domain-containing protein</fullName>
    </recommendedName>
</protein>
<evidence type="ECO:0000313" key="1">
    <source>
        <dbReference type="EMBL" id="SDR75277.1"/>
    </source>
</evidence>
<dbReference type="Proteomes" id="UP000198859">
    <property type="component" value="Chromosome I"/>
</dbReference>
<evidence type="ECO:0000313" key="2">
    <source>
        <dbReference type="Proteomes" id="UP000198859"/>
    </source>
</evidence>
<keyword evidence="2" id="KW-1185">Reference proteome</keyword>